<dbReference type="Proteomes" id="UP000267798">
    <property type="component" value="Unassembled WGS sequence"/>
</dbReference>
<name>A0A3A6PID7_9BACL</name>
<sequence length="126" mass="14436">MNRFSHIDLRVNAWEQVCEFYEGLLPELGFVNTYHSRDWYVFAAEGELPSVPYFAITVDANHKPNSNLIGFWAVDRAEVDRIAETVKRLGGTITTGPGLLPISPTYYAVYFEDPCGNKYEMMHRLN</sequence>
<proteinExistence type="predicted"/>
<reference evidence="2 3" key="1">
    <citation type="submission" date="2018-09" db="EMBL/GenBank/DDBJ databases">
        <title>Paenibacillus aracenensis nov. sp. isolated from a cave in southern Spain.</title>
        <authorList>
            <person name="Jurado V."/>
            <person name="Gutierrez-Patricio S."/>
            <person name="Gonzalez-Pimentel J.L."/>
            <person name="Miller A.Z."/>
            <person name="Laiz L."/>
            <person name="Saiz-Jimenez C."/>
        </authorList>
    </citation>
    <scope>NUCLEOTIDE SEQUENCE [LARGE SCALE GENOMIC DNA]</scope>
    <source>
        <strain evidence="2 3">JCM 19203</strain>
    </source>
</reference>
<evidence type="ECO:0000313" key="2">
    <source>
        <dbReference type="EMBL" id="RJX38019.1"/>
    </source>
</evidence>
<dbReference type="Pfam" id="PF00903">
    <property type="entry name" value="Glyoxalase"/>
    <property type="match status" value="1"/>
</dbReference>
<accession>A0A3A6PID7</accession>
<evidence type="ECO:0000313" key="3">
    <source>
        <dbReference type="Proteomes" id="UP000267798"/>
    </source>
</evidence>
<dbReference type="SUPFAM" id="SSF54593">
    <property type="entry name" value="Glyoxalase/Bleomycin resistance protein/Dihydroxybiphenyl dioxygenase"/>
    <property type="match status" value="1"/>
</dbReference>
<dbReference type="RefSeq" id="WP_120112838.1">
    <property type="nucleotide sequence ID" value="NZ_QXQB01000004.1"/>
</dbReference>
<gene>
    <name evidence="2" type="ORF">D3P09_18245</name>
</gene>
<dbReference type="InterPro" id="IPR029068">
    <property type="entry name" value="Glyas_Bleomycin-R_OHBP_Dase"/>
</dbReference>
<dbReference type="InterPro" id="IPR004360">
    <property type="entry name" value="Glyas_Fos-R_dOase_dom"/>
</dbReference>
<protein>
    <recommendedName>
        <fullName evidence="1">VOC domain-containing protein</fullName>
    </recommendedName>
</protein>
<keyword evidence="3" id="KW-1185">Reference proteome</keyword>
<evidence type="ECO:0000259" key="1">
    <source>
        <dbReference type="PROSITE" id="PS51819"/>
    </source>
</evidence>
<dbReference type="EMBL" id="QXQB01000004">
    <property type="protein sequence ID" value="RJX38019.1"/>
    <property type="molecule type" value="Genomic_DNA"/>
</dbReference>
<dbReference type="OrthoDB" id="5296884at2"/>
<comment type="caution">
    <text evidence="2">The sequence shown here is derived from an EMBL/GenBank/DDBJ whole genome shotgun (WGS) entry which is preliminary data.</text>
</comment>
<dbReference type="InterPro" id="IPR037523">
    <property type="entry name" value="VOC_core"/>
</dbReference>
<dbReference type="AlphaFoldDB" id="A0A3A6PID7"/>
<dbReference type="PROSITE" id="PS51819">
    <property type="entry name" value="VOC"/>
    <property type="match status" value="1"/>
</dbReference>
<organism evidence="2 3">
    <name type="scientific">Paenibacillus pinisoli</name>
    <dbReference type="NCBI Taxonomy" id="1276110"/>
    <lineage>
        <taxon>Bacteria</taxon>
        <taxon>Bacillati</taxon>
        <taxon>Bacillota</taxon>
        <taxon>Bacilli</taxon>
        <taxon>Bacillales</taxon>
        <taxon>Paenibacillaceae</taxon>
        <taxon>Paenibacillus</taxon>
    </lineage>
</organism>
<feature type="domain" description="VOC" evidence="1">
    <location>
        <begin position="3"/>
        <end position="124"/>
    </location>
</feature>
<dbReference type="Gene3D" id="3.10.180.10">
    <property type="entry name" value="2,3-Dihydroxybiphenyl 1,2-Dioxygenase, domain 1"/>
    <property type="match status" value="1"/>
</dbReference>